<feature type="domain" description="Aminoglycoside phosphotransferase" evidence="3">
    <location>
        <begin position="29"/>
        <end position="242"/>
    </location>
</feature>
<dbReference type="STRING" id="1420851.AU255_12785"/>
<keyword evidence="5" id="KW-1185">Reference proteome</keyword>
<accession>A0A1V8M353</accession>
<name>A0A1V8M353_9GAMM</name>
<dbReference type="Pfam" id="PF01636">
    <property type="entry name" value="APH"/>
    <property type="match status" value="1"/>
</dbReference>
<evidence type="ECO:0000256" key="1">
    <source>
        <dbReference type="ARBA" id="ARBA00022741"/>
    </source>
</evidence>
<evidence type="ECO:0000313" key="4">
    <source>
        <dbReference type="EMBL" id="OQK15991.1"/>
    </source>
</evidence>
<dbReference type="GO" id="GO:0005524">
    <property type="term" value="F:ATP binding"/>
    <property type="evidence" value="ECO:0007669"/>
    <property type="project" value="UniProtKB-KW"/>
</dbReference>
<gene>
    <name evidence="4" type="ORF">AU255_12785</name>
</gene>
<keyword evidence="4" id="KW-0808">Transferase</keyword>
<protein>
    <submittedName>
        <fullName evidence="4">Aminoglycoside phosphotransferase</fullName>
    </submittedName>
</protein>
<evidence type="ECO:0000313" key="5">
    <source>
        <dbReference type="Proteomes" id="UP000191980"/>
    </source>
</evidence>
<evidence type="ECO:0000259" key="3">
    <source>
        <dbReference type="Pfam" id="PF01636"/>
    </source>
</evidence>
<dbReference type="OrthoDB" id="9809275at2"/>
<dbReference type="EMBL" id="LPUF01000002">
    <property type="protein sequence ID" value="OQK15991.1"/>
    <property type="molecule type" value="Genomic_DNA"/>
</dbReference>
<dbReference type="PANTHER" id="PTHR33540:SF1">
    <property type="entry name" value="N-ACETYLMURAMATE_N-ACETYLGLUCOSAMINE KINASE"/>
    <property type="match status" value="1"/>
</dbReference>
<comment type="caution">
    <text evidence="4">The sequence shown here is derived from an EMBL/GenBank/DDBJ whole genome shotgun (WGS) entry which is preliminary data.</text>
</comment>
<evidence type="ECO:0000256" key="2">
    <source>
        <dbReference type="ARBA" id="ARBA00022840"/>
    </source>
</evidence>
<dbReference type="InterPro" id="IPR011009">
    <property type="entry name" value="Kinase-like_dom_sf"/>
</dbReference>
<dbReference type="GO" id="GO:0016740">
    <property type="term" value="F:transferase activity"/>
    <property type="evidence" value="ECO:0007669"/>
    <property type="project" value="UniProtKB-KW"/>
</dbReference>
<sequence length="335" mass="38434">MITASDDRAKAILQWLTNDLNLNITQFESASSDASFRRYFRVLHQQQHYIVMDAPPDKEDTAPFIKVAQLFSEAQVNVPDIIQQNNQQGFLLLEDFGSSCLLDQLNDSTVEILYKAALDSLITLQKNVDIHSCALPHYTSELLQTELLLFSDWFLNQQCKLTLSDAQQALIQTTYAFLIDSALQQTQVCVHRDYHSRNLMHLDNNNPGIIDFQDAVIGPITYDAVSLLRDCYISWSDAQIEQCLQPYYQQLKQANLVECDFNQFKRDFDLMGIQRHLKAIGIFSRLNIRDDKSAYLGDIPRTLNYVISISQGYPELKDFHAFLVDIVLPISKRVL</sequence>
<keyword evidence="2" id="KW-0067">ATP-binding</keyword>
<dbReference type="InterPro" id="IPR002575">
    <property type="entry name" value="Aminoglycoside_PTrfase"/>
</dbReference>
<reference evidence="4 5" key="1">
    <citation type="submission" date="2015-12" db="EMBL/GenBank/DDBJ databases">
        <authorList>
            <person name="Shamseldin A."/>
            <person name="Moawad H."/>
            <person name="Abd El-Rahim W.M."/>
            <person name="Sadowsky M.J."/>
        </authorList>
    </citation>
    <scope>NUCLEOTIDE SEQUENCE [LARGE SCALE GENOMIC DNA]</scope>
    <source>
        <strain evidence="4 5">WF1</strain>
    </source>
</reference>
<dbReference type="Gene3D" id="3.30.200.20">
    <property type="entry name" value="Phosphorylase Kinase, domain 1"/>
    <property type="match status" value="1"/>
</dbReference>
<dbReference type="SUPFAM" id="SSF56112">
    <property type="entry name" value="Protein kinase-like (PK-like)"/>
    <property type="match status" value="1"/>
</dbReference>
<dbReference type="PANTHER" id="PTHR33540">
    <property type="entry name" value="TRNA THREONYLCARBAMOYLADENOSINE BIOSYNTHESIS PROTEIN TSAE"/>
    <property type="match status" value="1"/>
</dbReference>
<organism evidence="4 5">
    <name type="scientific">Methyloprofundus sedimenti</name>
    <dbReference type="NCBI Taxonomy" id="1420851"/>
    <lineage>
        <taxon>Bacteria</taxon>
        <taxon>Pseudomonadati</taxon>
        <taxon>Pseudomonadota</taxon>
        <taxon>Gammaproteobacteria</taxon>
        <taxon>Methylococcales</taxon>
        <taxon>Methylococcaceae</taxon>
        <taxon>Methyloprofundus</taxon>
    </lineage>
</organism>
<proteinExistence type="predicted"/>
<dbReference type="AlphaFoldDB" id="A0A1V8M353"/>
<keyword evidence="1" id="KW-0547">Nucleotide-binding</keyword>
<dbReference type="RefSeq" id="WP_080523373.1">
    <property type="nucleotide sequence ID" value="NZ_LPUF01000002.1"/>
</dbReference>
<dbReference type="Gene3D" id="3.90.1200.10">
    <property type="match status" value="1"/>
</dbReference>
<dbReference type="Proteomes" id="UP000191980">
    <property type="component" value="Unassembled WGS sequence"/>
</dbReference>